<evidence type="ECO:0008006" key="4">
    <source>
        <dbReference type="Google" id="ProtNLM"/>
    </source>
</evidence>
<dbReference type="Proteomes" id="UP000258522">
    <property type="component" value="Unassembled WGS sequence"/>
</dbReference>
<dbReference type="AlphaFoldDB" id="A0A3E1HIE9"/>
<feature type="chain" id="PRO_5017835265" description="DUF3060 domain-containing protein" evidence="1">
    <location>
        <begin position="31"/>
        <end position="125"/>
    </location>
</feature>
<gene>
    <name evidence="2" type="ORF">MUBE_04550</name>
</gene>
<keyword evidence="1" id="KW-0732">Signal</keyword>
<protein>
    <recommendedName>
        <fullName evidence="4">DUF3060 domain-containing protein</fullName>
    </recommendedName>
</protein>
<sequence length="125" mass="13528">MKWTTVARSLATCVMAIATIPAARPPCAHAKNGDTHVTGEGIKQTLDCNESTLMVNGTANFVTAKGTCWAVTLMGSSNTVIAETVLNDITVYGWDQTVFFHNGEPFIKDRGRELGMVNRLQRVPS</sequence>
<evidence type="ECO:0000313" key="3">
    <source>
        <dbReference type="Proteomes" id="UP000258522"/>
    </source>
</evidence>
<keyword evidence="3" id="KW-1185">Reference proteome</keyword>
<dbReference type="OrthoDB" id="4762072at2"/>
<feature type="signal peptide" evidence="1">
    <location>
        <begin position="1"/>
        <end position="30"/>
    </location>
</feature>
<comment type="caution">
    <text evidence="2">The sequence shown here is derived from an EMBL/GenBank/DDBJ whole genome shotgun (WGS) entry which is preliminary data.</text>
</comment>
<dbReference type="EMBL" id="QAYL01000006">
    <property type="protein sequence ID" value="RFD26240.1"/>
    <property type="molecule type" value="Genomic_DNA"/>
</dbReference>
<evidence type="ECO:0000313" key="2">
    <source>
        <dbReference type="EMBL" id="RFD26240.1"/>
    </source>
</evidence>
<reference evidence="2 3" key="1">
    <citation type="submission" date="2018-07" db="EMBL/GenBank/DDBJ databases">
        <title>Whole genome sequence of Mycobacterium uberis.</title>
        <authorList>
            <person name="Benjak A."/>
        </authorList>
    </citation>
    <scope>NUCLEOTIDE SEQUENCE [LARGE SCALE GENOMIC DNA]</scope>
    <source>
        <strain evidence="2 3">Jura</strain>
    </source>
</reference>
<dbReference type="Pfam" id="PF11259">
    <property type="entry name" value="DUF3060"/>
    <property type="match status" value="1"/>
</dbReference>
<organism evidence="2 3">
    <name type="scientific">Mycobacterium uberis</name>
    <dbReference type="NCBI Taxonomy" id="2162698"/>
    <lineage>
        <taxon>Bacteria</taxon>
        <taxon>Bacillati</taxon>
        <taxon>Actinomycetota</taxon>
        <taxon>Actinomycetes</taxon>
        <taxon>Mycobacteriales</taxon>
        <taxon>Mycobacteriaceae</taxon>
        <taxon>Mycobacterium</taxon>
    </lineage>
</organism>
<evidence type="ECO:0000256" key="1">
    <source>
        <dbReference type="SAM" id="SignalP"/>
    </source>
</evidence>
<dbReference type="InterPro" id="IPR021417">
    <property type="entry name" value="DUF3060"/>
</dbReference>
<proteinExistence type="predicted"/>
<dbReference type="RefSeq" id="WP_116539658.1">
    <property type="nucleotide sequence ID" value="NZ_QAYL01000006.1"/>
</dbReference>
<name>A0A3E1HIE9_9MYCO</name>
<accession>A0A3E1HIE9</accession>